<keyword evidence="8 15" id="KW-0808">Transferase</keyword>
<evidence type="ECO:0000259" key="16">
    <source>
        <dbReference type="Pfam" id="PF00156"/>
    </source>
</evidence>
<comment type="catalytic activity">
    <reaction evidence="13">
        <text>GMP + diphosphate = guanine + 5-phospho-alpha-D-ribose 1-diphosphate</text>
        <dbReference type="Rhea" id="RHEA:25424"/>
        <dbReference type="ChEBI" id="CHEBI:16235"/>
        <dbReference type="ChEBI" id="CHEBI:33019"/>
        <dbReference type="ChEBI" id="CHEBI:58017"/>
        <dbReference type="ChEBI" id="CHEBI:58115"/>
        <dbReference type="EC" id="2.4.2.8"/>
    </reaction>
    <physiologicalReaction direction="right-to-left" evidence="13">
        <dbReference type="Rhea" id="RHEA:25426"/>
    </physiologicalReaction>
</comment>
<dbReference type="SUPFAM" id="SSF53271">
    <property type="entry name" value="PRTase-like"/>
    <property type="match status" value="1"/>
</dbReference>
<dbReference type="InterPro" id="IPR000836">
    <property type="entry name" value="PRTase_dom"/>
</dbReference>
<organism evidence="17 18">
    <name type="scientific">Dysgonomonas macrotermitis</name>
    <dbReference type="NCBI Taxonomy" id="1346286"/>
    <lineage>
        <taxon>Bacteria</taxon>
        <taxon>Pseudomonadati</taxon>
        <taxon>Bacteroidota</taxon>
        <taxon>Bacteroidia</taxon>
        <taxon>Bacteroidales</taxon>
        <taxon>Dysgonomonadaceae</taxon>
        <taxon>Dysgonomonas</taxon>
    </lineage>
</organism>
<keyword evidence="10 15" id="KW-0660">Purine salvage</keyword>
<evidence type="ECO:0000256" key="7">
    <source>
        <dbReference type="ARBA" id="ARBA00022676"/>
    </source>
</evidence>
<evidence type="ECO:0000256" key="15">
    <source>
        <dbReference type="RuleBase" id="RU364099"/>
    </source>
</evidence>
<evidence type="ECO:0000256" key="5">
    <source>
        <dbReference type="ARBA" id="ARBA00011895"/>
    </source>
</evidence>
<evidence type="ECO:0000256" key="4">
    <source>
        <dbReference type="ARBA" id="ARBA00008391"/>
    </source>
</evidence>
<feature type="domain" description="Phosphoribosyltransferase" evidence="16">
    <location>
        <begin position="19"/>
        <end position="163"/>
    </location>
</feature>
<dbReference type="Pfam" id="PF00156">
    <property type="entry name" value="Pribosyltran"/>
    <property type="match status" value="1"/>
</dbReference>
<dbReference type="GO" id="GO:0006166">
    <property type="term" value="P:purine ribonucleoside salvage"/>
    <property type="evidence" value="ECO:0007669"/>
    <property type="project" value="UniProtKB-KW"/>
</dbReference>
<evidence type="ECO:0000313" key="18">
    <source>
        <dbReference type="Proteomes" id="UP000184480"/>
    </source>
</evidence>
<dbReference type="NCBIfam" id="TIGR01203">
    <property type="entry name" value="HGPRTase"/>
    <property type="match status" value="1"/>
</dbReference>
<dbReference type="GO" id="GO:0005829">
    <property type="term" value="C:cytosol"/>
    <property type="evidence" value="ECO:0007669"/>
    <property type="project" value="TreeGrafter"/>
</dbReference>
<keyword evidence="7 15" id="KW-0328">Glycosyltransferase</keyword>
<comment type="catalytic activity">
    <reaction evidence="14">
        <text>IMP + diphosphate = hypoxanthine + 5-phospho-alpha-D-ribose 1-diphosphate</text>
        <dbReference type="Rhea" id="RHEA:17973"/>
        <dbReference type="ChEBI" id="CHEBI:17368"/>
        <dbReference type="ChEBI" id="CHEBI:33019"/>
        <dbReference type="ChEBI" id="CHEBI:58017"/>
        <dbReference type="ChEBI" id="CHEBI:58053"/>
        <dbReference type="EC" id="2.4.2.8"/>
    </reaction>
    <physiologicalReaction direction="right-to-left" evidence="14">
        <dbReference type="Rhea" id="RHEA:17975"/>
    </physiologicalReaction>
</comment>
<keyword evidence="11 15" id="KW-0547">Nucleotide-binding</keyword>
<evidence type="ECO:0000256" key="13">
    <source>
        <dbReference type="ARBA" id="ARBA00048811"/>
    </source>
</evidence>
<dbReference type="EMBL" id="FQUC01000011">
    <property type="protein sequence ID" value="SHF88710.1"/>
    <property type="molecule type" value="Genomic_DNA"/>
</dbReference>
<name>A0A1M5FAS0_9BACT</name>
<sequence length="178" mass="20009">MKSVKVRDKEFELFIPESEIIQAIDRIAEQMNTELEGKDPLFVCILNGSFMFAAELMKKVTIPSEISFVRMASYQGTKSTGKIKEIYGLEEDIAGRTIVIIEDIVDTGHTMSLILDQLACDEPKEIKVATLLFKPEALKTEVKLDYVALEIPSDFIVGFGLDYDGYGRNLADIYKIKS</sequence>
<evidence type="ECO:0000256" key="1">
    <source>
        <dbReference type="ARBA" id="ARBA00001946"/>
    </source>
</evidence>
<dbReference type="RefSeq" id="WP_062178875.1">
    <property type="nucleotide sequence ID" value="NZ_BBXL01000006.1"/>
</dbReference>
<evidence type="ECO:0000256" key="9">
    <source>
        <dbReference type="ARBA" id="ARBA00022723"/>
    </source>
</evidence>
<comment type="pathway">
    <text evidence="3 15">Purine metabolism; IMP biosynthesis via salvage pathway; IMP from hypoxanthine: step 1/1.</text>
</comment>
<protein>
    <recommendedName>
        <fullName evidence="5 15">Hypoxanthine phosphoribosyltransferase</fullName>
        <ecNumber evidence="5 15">2.4.2.8</ecNumber>
    </recommendedName>
</protein>
<evidence type="ECO:0000256" key="12">
    <source>
        <dbReference type="ARBA" id="ARBA00022842"/>
    </source>
</evidence>
<comment type="subcellular location">
    <subcellularLocation>
        <location evidence="2 15">Cytoplasm</location>
    </subcellularLocation>
</comment>
<keyword evidence="12 15" id="KW-0460">Magnesium</keyword>
<evidence type="ECO:0000256" key="14">
    <source>
        <dbReference type="ARBA" id="ARBA00049402"/>
    </source>
</evidence>
<dbReference type="EC" id="2.4.2.8" evidence="5 15"/>
<dbReference type="GO" id="GO:0046100">
    <property type="term" value="P:hypoxanthine metabolic process"/>
    <property type="evidence" value="ECO:0007669"/>
    <property type="project" value="TreeGrafter"/>
</dbReference>
<dbReference type="GO" id="GO:0032264">
    <property type="term" value="P:IMP salvage"/>
    <property type="evidence" value="ECO:0007669"/>
    <property type="project" value="UniProtKB-UniPathway"/>
</dbReference>
<dbReference type="STRING" id="1346286.SAMN05444362_111114"/>
<dbReference type="PANTHER" id="PTHR43340:SF1">
    <property type="entry name" value="HYPOXANTHINE PHOSPHORIBOSYLTRANSFERASE"/>
    <property type="match status" value="1"/>
</dbReference>
<dbReference type="UniPathway" id="UPA00591">
    <property type="reaction ID" value="UER00648"/>
</dbReference>
<accession>A0A1M5FAS0</accession>
<gene>
    <name evidence="17" type="ORF">SAMN05444362_111114</name>
</gene>
<dbReference type="GO" id="GO:0004422">
    <property type="term" value="F:hypoxanthine phosphoribosyltransferase activity"/>
    <property type="evidence" value="ECO:0007669"/>
    <property type="project" value="InterPro"/>
</dbReference>
<comment type="cofactor">
    <cofactor evidence="1 15">
        <name>Mg(2+)</name>
        <dbReference type="ChEBI" id="CHEBI:18420"/>
    </cofactor>
</comment>
<comment type="similarity">
    <text evidence="4 15">Belongs to the purine/pyrimidine phosphoribosyltransferase family.</text>
</comment>
<keyword evidence="6 15" id="KW-0963">Cytoplasm</keyword>
<dbReference type="GO" id="GO:0006178">
    <property type="term" value="P:guanine salvage"/>
    <property type="evidence" value="ECO:0007669"/>
    <property type="project" value="TreeGrafter"/>
</dbReference>
<dbReference type="GO" id="GO:0000166">
    <property type="term" value="F:nucleotide binding"/>
    <property type="evidence" value="ECO:0007669"/>
    <property type="project" value="UniProtKB-KW"/>
</dbReference>
<dbReference type="GO" id="GO:0032263">
    <property type="term" value="P:GMP salvage"/>
    <property type="evidence" value="ECO:0007669"/>
    <property type="project" value="TreeGrafter"/>
</dbReference>
<evidence type="ECO:0000313" key="17">
    <source>
        <dbReference type="EMBL" id="SHF88710.1"/>
    </source>
</evidence>
<proteinExistence type="inferred from homology"/>
<dbReference type="AlphaFoldDB" id="A0A1M5FAS0"/>
<evidence type="ECO:0000256" key="3">
    <source>
        <dbReference type="ARBA" id="ARBA00004669"/>
    </source>
</evidence>
<dbReference type="CDD" id="cd06223">
    <property type="entry name" value="PRTases_typeI"/>
    <property type="match status" value="1"/>
</dbReference>
<evidence type="ECO:0000256" key="10">
    <source>
        <dbReference type="ARBA" id="ARBA00022726"/>
    </source>
</evidence>
<dbReference type="InterPro" id="IPR005904">
    <property type="entry name" value="Hxn_phspho_trans"/>
</dbReference>
<evidence type="ECO:0000256" key="11">
    <source>
        <dbReference type="ARBA" id="ARBA00022741"/>
    </source>
</evidence>
<dbReference type="GO" id="GO:0052657">
    <property type="term" value="F:guanine phosphoribosyltransferase activity"/>
    <property type="evidence" value="ECO:0007669"/>
    <property type="project" value="RHEA"/>
</dbReference>
<dbReference type="InterPro" id="IPR050408">
    <property type="entry name" value="HGPRT"/>
</dbReference>
<dbReference type="PANTHER" id="PTHR43340">
    <property type="entry name" value="HYPOXANTHINE-GUANINE PHOSPHORIBOSYLTRANSFERASE"/>
    <property type="match status" value="1"/>
</dbReference>
<reference evidence="18" key="1">
    <citation type="submission" date="2016-11" db="EMBL/GenBank/DDBJ databases">
        <authorList>
            <person name="Varghese N."/>
            <person name="Submissions S."/>
        </authorList>
    </citation>
    <scope>NUCLEOTIDE SEQUENCE [LARGE SCALE GENOMIC DNA]</scope>
    <source>
        <strain evidence="18">DSM 27370</strain>
    </source>
</reference>
<keyword evidence="9 15" id="KW-0479">Metal-binding</keyword>
<evidence type="ECO:0000256" key="6">
    <source>
        <dbReference type="ARBA" id="ARBA00022490"/>
    </source>
</evidence>
<dbReference type="Proteomes" id="UP000184480">
    <property type="component" value="Unassembled WGS sequence"/>
</dbReference>
<dbReference type="Gene3D" id="3.40.50.2020">
    <property type="match status" value="1"/>
</dbReference>
<dbReference type="OrthoDB" id="9802824at2"/>
<dbReference type="InterPro" id="IPR029057">
    <property type="entry name" value="PRTase-like"/>
</dbReference>
<evidence type="ECO:0000256" key="2">
    <source>
        <dbReference type="ARBA" id="ARBA00004496"/>
    </source>
</evidence>
<evidence type="ECO:0000256" key="8">
    <source>
        <dbReference type="ARBA" id="ARBA00022679"/>
    </source>
</evidence>
<dbReference type="GO" id="GO:0000287">
    <property type="term" value="F:magnesium ion binding"/>
    <property type="evidence" value="ECO:0007669"/>
    <property type="project" value="TreeGrafter"/>
</dbReference>
<keyword evidence="18" id="KW-1185">Reference proteome</keyword>